<dbReference type="InterPro" id="IPR050699">
    <property type="entry name" value="RNA-DNA_Helicase"/>
</dbReference>
<organism evidence="12 13">
    <name type="scientific">Malassezia psittaci</name>
    <dbReference type="NCBI Taxonomy" id="1821823"/>
    <lineage>
        <taxon>Eukaryota</taxon>
        <taxon>Fungi</taxon>
        <taxon>Dikarya</taxon>
        <taxon>Basidiomycota</taxon>
        <taxon>Ustilaginomycotina</taxon>
        <taxon>Malasseziomycetes</taxon>
        <taxon>Malasseziales</taxon>
        <taxon>Malasseziaceae</taxon>
        <taxon>Malassezia</taxon>
    </lineage>
</organism>
<evidence type="ECO:0000256" key="7">
    <source>
        <dbReference type="ARBA" id="ARBA00022946"/>
    </source>
</evidence>
<comment type="subcellular location">
    <subcellularLocation>
        <location evidence="1">Mitochondrion</location>
    </subcellularLocation>
</comment>
<keyword evidence="13" id="KW-1185">Reference proteome</keyword>
<dbReference type="PANTHER" id="PTHR12131:SF1">
    <property type="entry name" value="ATP-DEPENDENT RNA HELICASE SUPV3L1, MITOCHONDRIAL-RELATED"/>
    <property type="match status" value="1"/>
</dbReference>
<sequence length="811" mass="90078">MRSFVARQGIGVSFNRWISPYTLFSNDFYALHTPIGARSRNTSVQRSAPSPGRSKAPRNANRFRKPSSRPAPLKLPEPTKPVKVSAIKRKVTDFVRTFSDDDDAAAVLGGLGVMPSALHRLIVSQPSSVLKQAQIQSARIQLKNIRSLTRTAMQCFMALYESEPKTSRFFKPWADIAAEFDGVGEIALQRASVHAFLTWLLHEFQQLLTRGDAKDVFAEVHASQRQIQLLQEMTDLRVPENAYSAARTLTRQIHMHVGPTNSGKTHGALIALSRARTGLYCGPLRLLAHEVWERLNEGTISPQIPPRACNLRTGEEQQIVDPLAGLVSCTVEMADPNSAYDVAVVDEIQMIADMQRGSAWTQAVLGLAAKELHLCGEASAVPLVQRLTQLCGDVLHVHEYKRLTPLAVAPRSLDNDLRKIQRGDCVVAFSRTAIFQLKKQIEQHTDLKCAVAYGSLPPETKSEQAKLFNEGKLDVMVASDAIGMGLNLKIQRVIFDTLSKWNGRENVTLSISQIKQIAGRAGRYGTQDNNAGGLALTRYENEMPLLHAAISAPTEPLARAALQPPSGLLESLALLLPFAKEHRLRHGSKQTSLAPAGRARSLAALYEDMTLLAQFEPRSFALADFASQQAIAPILERRSRNSLTHPEKEKWANAPVNLRDERLVAWFGNAVESYADGALVSFEDCAEDLGTLETEEAVLDVMQAARLRREEANKTSEPLELFTASEEAEVLSIDTLMILESHHRSMSLYLWLAYRFPLAFCFQSEVEHRKARTEDAIEFCLAGIRFQRARRLTRLGRQSEVRPEHRGMIGV</sequence>
<dbReference type="PROSITE" id="PS51194">
    <property type="entry name" value="HELICASE_CTER"/>
    <property type="match status" value="1"/>
</dbReference>
<dbReference type="InterPro" id="IPR001650">
    <property type="entry name" value="Helicase_C-like"/>
</dbReference>
<dbReference type="CDD" id="cd17913">
    <property type="entry name" value="DEXQc_Suv3"/>
    <property type="match status" value="1"/>
</dbReference>
<dbReference type="SUPFAM" id="SSF52540">
    <property type="entry name" value="P-loop containing nucleoside triphosphate hydrolases"/>
    <property type="match status" value="1"/>
</dbReference>
<dbReference type="Pfam" id="PF12513">
    <property type="entry name" value="SUV3_C"/>
    <property type="match status" value="1"/>
</dbReference>
<evidence type="ECO:0000256" key="9">
    <source>
        <dbReference type="ARBA" id="ARBA00047984"/>
    </source>
</evidence>
<keyword evidence="8" id="KW-0496">Mitochondrion</keyword>
<evidence type="ECO:0000256" key="1">
    <source>
        <dbReference type="ARBA" id="ARBA00004173"/>
    </source>
</evidence>
<evidence type="ECO:0000256" key="4">
    <source>
        <dbReference type="ARBA" id="ARBA00022801"/>
    </source>
</evidence>
<keyword evidence="6" id="KW-0067">ATP-binding</keyword>
<dbReference type="AlphaFoldDB" id="A0AAF0FCS1"/>
<dbReference type="EMBL" id="CP118377">
    <property type="protein sequence ID" value="WFD44089.1"/>
    <property type="molecule type" value="Genomic_DNA"/>
</dbReference>
<dbReference type="InterPro" id="IPR022192">
    <property type="entry name" value="SUV3_C"/>
</dbReference>
<dbReference type="InterPro" id="IPR044774">
    <property type="entry name" value="Suv3_DEXQc"/>
</dbReference>
<dbReference type="Pfam" id="PF22527">
    <property type="entry name" value="DEXQc_Suv3"/>
    <property type="match status" value="1"/>
</dbReference>
<dbReference type="InterPro" id="IPR055206">
    <property type="entry name" value="DEXQc_SUV3"/>
</dbReference>
<dbReference type="SMART" id="SM00490">
    <property type="entry name" value="HELICc"/>
    <property type="match status" value="1"/>
</dbReference>
<evidence type="ECO:0000256" key="8">
    <source>
        <dbReference type="ARBA" id="ARBA00023128"/>
    </source>
</evidence>
<evidence type="ECO:0000313" key="12">
    <source>
        <dbReference type="EMBL" id="WFD44089.1"/>
    </source>
</evidence>
<dbReference type="GO" id="GO:0005524">
    <property type="term" value="F:ATP binding"/>
    <property type="evidence" value="ECO:0007669"/>
    <property type="project" value="UniProtKB-KW"/>
</dbReference>
<dbReference type="GO" id="GO:0045025">
    <property type="term" value="C:mitochondrial degradosome"/>
    <property type="evidence" value="ECO:0007669"/>
    <property type="project" value="TreeGrafter"/>
</dbReference>
<accession>A0AAF0FCS1</accession>
<feature type="region of interest" description="Disordered" evidence="10">
    <location>
        <begin position="39"/>
        <end position="79"/>
    </location>
</feature>
<evidence type="ECO:0000256" key="2">
    <source>
        <dbReference type="ARBA" id="ARBA00012552"/>
    </source>
</evidence>
<dbReference type="GO" id="GO:0003724">
    <property type="term" value="F:RNA helicase activity"/>
    <property type="evidence" value="ECO:0007669"/>
    <property type="project" value="UniProtKB-EC"/>
</dbReference>
<dbReference type="InterPro" id="IPR027417">
    <property type="entry name" value="P-loop_NTPase"/>
</dbReference>
<keyword evidence="3" id="KW-0547">Nucleotide-binding</keyword>
<evidence type="ECO:0000313" key="13">
    <source>
        <dbReference type="Proteomes" id="UP001214628"/>
    </source>
</evidence>
<evidence type="ECO:0000256" key="3">
    <source>
        <dbReference type="ARBA" id="ARBA00022741"/>
    </source>
</evidence>
<evidence type="ECO:0000256" key="10">
    <source>
        <dbReference type="SAM" id="MobiDB-lite"/>
    </source>
</evidence>
<dbReference type="Pfam" id="PF00271">
    <property type="entry name" value="Helicase_C"/>
    <property type="match status" value="1"/>
</dbReference>
<protein>
    <recommendedName>
        <fullName evidence="2">RNA helicase</fullName>
        <ecNumber evidence="2">3.6.4.13</ecNumber>
    </recommendedName>
</protein>
<feature type="domain" description="Helicase C-terminal" evidence="11">
    <location>
        <begin position="412"/>
        <end position="573"/>
    </location>
</feature>
<dbReference type="PANTHER" id="PTHR12131">
    <property type="entry name" value="ATP-DEPENDENT RNA AND DNA HELICASE"/>
    <property type="match status" value="1"/>
</dbReference>
<evidence type="ECO:0000256" key="6">
    <source>
        <dbReference type="ARBA" id="ARBA00022840"/>
    </source>
</evidence>
<gene>
    <name evidence="12" type="primary">SUV3</name>
    <name evidence="12" type="ORF">MPSI1_002754</name>
</gene>
<evidence type="ECO:0000259" key="11">
    <source>
        <dbReference type="PROSITE" id="PS51194"/>
    </source>
</evidence>
<dbReference type="GO" id="GO:0000965">
    <property type="term" value="P:mitochondrial RNA 3'-end processing"/>
    <property type="evidence" value="ECO:0007669"/>
    <property type="project" value="TreeGrafter"/>
</dbReference>
<dbReference type="Gene3D" id="1.20.272.40">
    <property type="match status" value="1"/>
</dbReference>
<dbReference type="EC" id="3.6.4.13" evidence="2"/>
<dbReference type="CDD" id="cd18805">
    <property type="entry name" value="SF2_C_suv3"/>
    <property type="match status" value="1"/>
</dbReference>
<name>A0AAF0FCS1_9BASI</name>
<dbReference type="FunFam" id="3.40.50.300:FF:000957">
    <property type="entry name" value="ATP-dependent RNA helicase SUV3L, mitochondrial"/>
    <property type="match status" value="1"/>
</dbReference>
<keyword evidence="4 12" id="KW-0378">Hydrolase</keyword>
<dbReference type="Gene3D" id="3.40.50.300">
    <property type="entry name" value="P-loop containing nucleotide triphosphate hydrolases"/>
    <property type="match status" value="2"/>
</dbReference>
<reference evidence="12" key="1">
    <citation type="submission" date="2023-02" db="EMBL/GenBank/DDBJ databases">
        <title>Mating type loci evolution in Malassezia.</title>
        <authorList>
            <person name="Coelho M.A."/>
        </authorList>
    </citation>
    <scope>NUCLEOTIDE SEQUENCE</scope>
    <source>
        <strain evidence="12">CBS 14136</strain>
    </source>
</reference>
<dbReference type="FunFam" id="3.40.50.300:FF:000269">
    <property type="entry name" value="ATP-dependent RNA helicase SUPV3L1, mitochondrial"/>
    <property type="match status" value="1"/>
</dbReference>
<dbReference type="Proteomes" id="UP001214628">
    <property type="component" value="Chromosome 3"/>
</dbReference>
<comment type="catalytic activity">
    <reaction evidence="9">
        <text>ATP + H2O = ADP + phosphate + H(+)</text>
        <dbReference type="Rhea" id="RHEA:13065"/>
        <dbReference type="ChEBI" id="CHEBI:15377"/>
        <dbReference type="ChEBI" id="CHEBI:15378"/>
        <dbReference type="ChEBI" id="CHEBI:30616"/>
        <dbReference type="ChEBI" id="CHEBI:43474"/>
        <dbReference type="ChEBI" id="CHEBI:456216"/>
        <dbReference type="EC" id="3.6.4.13"/>
    </reaction>
</comment>
<dbReference type="GO" id="GO:0016787">
    <property type="term" value="F:hydrolase activity"/>
    <property type="evidence" value="ECO:0007669"/>
    <property type="project" value="UniProtKB-KW"/>
</dbReference>
<evidence type="ECO:0000256" key="5">
    <source>
        <dbReference type="ARBA" id="ARBA00022806"/>
    </source>
</evidence>
<dbReference type="Gene3D" id="1.20.58.1080">
    <property type="match status" value="1"/>
</dbReference>
<keyword evidence="5 12" id="KW-0347">Helicase</keyword>
<feature type="compositionally biased region" description="Polar residues" evidence="10">
    <location>
        <begin position="39"/>
        <end position="48"/>
    </location>
</feature>
<proteinExistence type="predicted"/>
<keyword evidence="7" id="KW-0809">Transit peptide</keyword>